<name>I0H2M0_ACTM4</name>
<dbReference type="OrthoDB" id="7185741at2"/>
<proteinExistence type="predicted"/>
<reference evidence="2 3" key="1">
    <citation type="submission" date="2012-02" db="EMBL/GenBank/DDBJ databases">
        <title>Complete genome sequence of Actinoplanes missouriensis 431 (= NBRC 102363).</title>
        <authorList>
            <person name="Ohnishi Y."/>
            <person name="Ishikawa J."/>
            <person name="Sekine M."/>
            <person name="Hosoyama A."/>
            <person name="Harada T."/>
            <person name="Narita H."/>
            <person name="Hata T."/>
            <person name="Konno Y."/>
            <person name="Tutikane K."/>
            <person name="Fujita N."/>
            <person name="Horinouchi S."/>
            <person name="Hayakawa M."/>
        </authorList>
    </citation>
    <scope>NUCLEOTIDE SEQUENCE [LARGE SCALE GENOMIC DNA]</scope>
    <source>
        <strain evidence="3">ATCC 14538 / DSM 43046 / CBS 188.64 / JCM 3121 / NBRC 102363 / NCIMB 12654 / NRRL B-3342 / UNCC 431</strain>
    </source>
</reference>
<dbReference type="Gene3D" id="3.40.50.1820">
    <property type="entry name" value="alpha/beta hydrolase"/>
    <property type="match status" value="1"/>
</dbReference>
<evidence type="ECO:0000313" key="2">
    <source>
        <dbReference type="EMBL" id="BAL87257.1"/>
    </source>
</evidence>
<dbReference type="PATRIC" id="fig|512565.3.peg.2041"/>
<keyword evidence="3" id="KW-1185">Reference proteome</keyword>
<organism evidence="2 3">
    <name type="scientific">Actinoplanes missouriensis (strain ATCC 14538 / DSM 43046 / CBS 188.64 / JCM 3121 / NBRC 102363 / NCIMB 12654 / NRRL B-3342 / UNCC 431)</name>
    <dbReference type="NCBI Taxonomy" id="512565"/>
    <lineage>
        <taxon>Bacteria</taxon>
        <taxon>Bacillati</taxon>
        <taxon>Actinomycetota</taxon>
        <taxon>Actinomycetes</taxon>
        <taxon>Micromonosporales</taxon>
        <taxon>Micromonosporaceae</taxon>
        <taxon>Actinoplanes</taxon>
    </lineage>
</organism>
<dbReference type="KEGG" id="ams:AMIS_20370"/>
<dbReference type="HOGENOM" id="CLU_1127203_0_0_11"/>
<dbReference type="EMBL" id="AP012319">
    <property type="protein sequence ID" value="BAL87257.1"/>
    <property type="molecule type" value="Genomic_DNA"/>
</dbReference>
<dbReference type="Proteomes" id="UP000007882">
    <property type="component" value="Chromosome"/>
</dbReference>
<evidence type="ECO:0000259" key="1">
    <source>
        <dbReference type="Pfam" id="PF00561"/>
    </source>
</evidence>
<dbReference type="InterPro" id="IPR000073">
    <property type="entry name" value="AB_hydrolase_1"/>
</dbReference>
<gene>
    <name evidence="2" type="ordered locus">AMIS_20370</name>
</gene>
<feature type="domain" description="AB hydrolase-1" evidence="1">
    <location>
        <begin position="11"/>
        <end position="126"/>
    </location>
</feature>
<dbReference type="InterPro" id="IPR029058">
    <property type="entry name" value="AB_hydrolase_fold"/>
</dbReference>
<dbReference type="InterPro" id="IPR050266">
    <property type="entry name" value="AB_hydrolase_sf"/>
</dbReference>
<dbReference type="SUPFAM" id="SSF53474">
    <property type="entry name" value="alpha/beta-Hydrolases"/>
    <property type="match status" value="1"/>
</dbReference>
<dbReference type="Pfam" id="PF00561">
    <property type="entry name" value="Abhydrolase_1"/>
    <property type="match status" value="1"/>
</dbReference>
<dbReference type="PRINTS" id="PR00111">
    <property type="entry name" value="ABHYDROLASE"/>
</dbReference>
<dbReference type="AlphaFoldDB" id="I0H2M0"/>
<dbReference type="PANTHER" id="PTHR43798">
    <property type="entry name" value="MONOACYLGLYCEROL LIPASE"/>
    <property type="match status" value="1"/>
</dbReference>
<accession>I0H2M0</accession>
<sequence length="246" mass="25862">MTFRRNEGSGPPIVLIAQMGCGADIWKPLLPHLAGLEVVTYDRPGTGDTPPRPAPNPALPHSVFAAELAQLLDDQHVAGAVVLVGHSFGALIARAFVAAHPDRAAGLVIVDGSIPQFHLHPSADPKLDGDGSDATEIDVVTGQVEILSAPTPDVPALVLTRTHGRWDGENPPPHPAVEDLWQVSQRLLARDLRCPLLVADNSGHQMQHEAPELVAYAIRAVHTAVRSGGPVRVDPAAVADAGGQLD</sequence>
<evidence type="ECO:0000313" key="3">
    <source>
        <dbReference type="Proteomes" id="UP000007882"/>
    </source>
</evidence>
<protein>
    <recommendedName>
        <fullName evidence="1">AB hydrolase-1 domain-containing protein</fullName>
    </recommendedName>
</protein>
<dbReference type="eggNOG" id="COG0596">
    <property type="taxonomic scope" value="Bacteria"/>
</dbReference>
<dbReference type="STRING" id="512565.AMIS_20370"/>
<dbReference type="GO" id="GO:0003824">
    <property type="term" value="F:catalytic activity"/>
    <property type="evidence" value="ECO:0007669"/>
    <property type="project" value="UniProtKB-ARBA"/>
</dbReference>
<dbReference type="RefSeq" id="WP_014442152.1">
    <property type="nucleotide sequence ID" value="NC_017093.1"/>
</dbReference>